<dbReference type="PANTHER" id="PTHR35807">
    <property type="entry name" value="TRANSCRIPTIONAL REGULATOR REDD-RELATED"/>
    <property type="match status" value="1"/>
</dbReference>
<dbReference type="PANTHER" id="PTHR35807:SF3">
    <property type="entry name" value="BLL5740 PROTEIN"/>
    <property type="match status" value="1"/>
</dbReference>
<accession>A0A0M6ZNP4</accession>
<dbReference type="InterPro" id="IPR051677">
    <property type="entry name" value="AfsR-DnrI-RedD_regulator"/>
</dbReference>
<dbReference type="STRING" id="388408.LAX5112_00090"/>
<dbReference type="SUPFAM" id="SSF48452">
    <property type="entry name" value="TPR-like"/>
    <property type="match status" value="2"/>
</dbReference>
<dbReference type="Proteomes" id="UP000053235">
    <property type="component" value="Unassembled WGS sequence"/>
</dbReference>
<dbReference type="InterPro" id="IPR011990">
    <property type="entry name" value="TPR-like_helical_dom_sf"/>
</dbReference>
<dbReference type="AlphaFoldDB" id="A0A0M6ZNP4"/>
<dbReference type="InterPro" id="IPR005158">
    <property type="entry name" value="BTAD"/>
</dbReference>
<proteinExistence type="predicted"/>
<evidence type="ECO:0000313" key="3">
    <source>
        <dbReference type="Proteomes" id="UP000053235"/>
    </source>
</evidence>
<feature type="domain" description="Bacterial transcriptional activator" evidence="1">
    <location>
        <begin position="87"/>
        <end position="225"/>
    </location>
</feature>
<name>A0A0M6ZNP4_9HYPH</name>
<evidence type="ECO:0000259" key="1">
    <source>
        <dbReference type="SMART" id="SM01043"/>
    </source>
</evidence>
<protein>
    <submittedName>
        <fullName evidence="2">DNA-binding transcriptional activator of the SARP family protein</fullName>
    </submittedName>
</protein>
<dbReference type="Gene3D" id="1.25.40.10">
    <property type="entry name" value="Tetratricopeptide repeat domain"/>
    <property type="match status" value="2"/>
</dbReference>
<gene>
    <name evidence="2" type="ORF">LAX5112_00090</name>
</gene>
<evidence type="ECO:0000313" key="2">
    <source>
        <dbReference type="EMBL" id="CTQ63851.1"/>
    </source>
</evidence>
<keyword evidence="3" id="KW-1185">Reference proteome</keyword>
<dbReference type="SMART" id="SM01043">
    <property type="entry name" value="BTAD"/>
    <property type="match status" value="1"/>
</dbReference>
<dbReference type="Pfam" id="PF03704">
    <property type="entry name" value="BTAD"/>
    <property type="match status" value="1"/>
</dbReference>
<organism evidence="2 3">
    <name type="scientific">Roseibium alexandrii</name>
    <dbReference type="NCBI Taxonomy" id="388408"/>
    <lineage>
        <taxon>Bacteria</taxon>
        <taxon>Pseudomonadati</taxon>
        <taxon>Pseudomonadota</taxon>
        <taxon>Alphaproteobacteria</taxon>
        <taxon>Hyphomicrobiales</taxon>
        <taxon>Stappiaceae</taxon>
        <taxon>Roseibium</taxon>
    </lineage>
</organism>
<dbReference type="GO" id="GO:0003677">
    <property type="term" value="F:DNA binding"/>
    <property type="evidence" value="ECO:0007669"/>
    <property type="project" value="UniProtKB-KW"/>
</dbReference>
<reference evidence="3" key="1">
    <citation type="submission" date="2015-07" db="EMBL/GenBank/DDBJ databases">
        <authorList>
            <person name="Rodrigo-Torres Lidia"/>
            <person name="Arahal R.David."/>
        </authorList>
    </citation>
    <scope>NUCLEOTIDE SEQUENCE [LARGE SCALE GENOMIC DNA]</scope>
    <source>
        <strain evidence="3">CECT 5112</strain>
    </source>
</reference>
<dbReference type="EMBL" id="CXWD01000001">
    <property type="protein sequence ID" value="CTQ63851.1"/>
    <property type="molecule type" value="Genomic_DNA"/>
</dbReference>
<keyword evidence="2" id="KW-0238">DNA-binding</keyword>
<sequence>MGADGDPVATKTRKALAILGYVSRISDLSASRETVADLLWSSAAGHKGMQSLRQALKQLKTAEKTAGLDVVKSEGGHIHIAAGSLPTDLVHLLEHLNASDSPDFEAARALWRGDYLAGFEDIDPVFTDWLLIERQRIRDEVIDVTLKHLSGTLVAAATPGAEAAAHFLLHMDPAFEPAHRALIQIYLNRGQRERAEQQLRACERELKELDGVPEQETRDLLSATARSGPPNAQLVLSRPQNPEFWQDTDGSDVRVVHHGSDNVIHFPKVSIISSELARTAPNDGIYLREEIVSGLSAYRSFDLFQSDYFGDAEGPPPVLVQGDDGGNFLLRFQHNDRSGRVLIQFEDRAEGRIVFSEVVDLQEWDGIENAASHTIGRIYSHVTNKLRNPKNGSAFARWCQAEALMVEFDPKSDRKALQILEEISKRYSTFSMSYSGKALVNIKQLLHYRVEDRDSVLSWDEIMSLCEHAVRLDPWQPINLRTHGWALIQSGLADEARRSFMQAIRLNSVDPINLISAAEGLAFAGEVELARSKAEKAMNLFTTVPRVFYEYYSLVFFASEDFETAAKIIERASYKSVVGLTTRVAALVCAGKDAEALDLLSRHSESLATVIDQAGLGTGDPDEWGRRINFFQDPKTRASYDRGVQLVKRYFFGDRAAI</sequence>